<gene>
    <name evidence="2" type="ORF">H8696_04295</name>
</gene>
<protein>
    <submittedName>
        <fullName evidence="2">Prepilin-type N-terminal cleavage/methylation domain-containing protein</fullName>
    </submittedName>
</protein>
<accession>A0A926HPU6</accession>
<dbReference type="PROSITE" id="PS00409">
    <property type="entry name" value="PROKAR_NTER_METHYL"/>
    <property type="match status" value="1"/>
</dbReference>
<evidence type="ECO:0000313" key="2">
    <source>
        <dbReference type="EMBL" id="MBC8531065.1"/>
    </source>
</evidence>
<keyword evidence="1" id="KW-0812">Transmembrane</keyword>
<organism evidence="2 3">
    <name type="scientific">Gehongia tenuis</name>
    <dbReference type="NCBI Taxonomy" id="2763655"/>
    <lineage>
        <taxon>Bacteria</taxon>
        <taxon>Bacillati</taxon>
        <taxon>Bacillota</taxon>
        <taxon>Clostridia</taxon>
        <taxon>Christensenellales</taxon>
        <taxon>Christensenellaceae</taxon>
        <taxon>Gehongia</taxon>
    </lineage>
</organism>
<dbReference type="NCBIfam" id="TIGR02532">
    <property type="entry name" value="IV_pilin_GFxxxE"/>
    <property type="match status" value="1"/>
</dbReference>
<evidence type="ECO:0000313" key="3">
    <source>
        <dbReference type="Proteomes" id="UP000623172"/>
    </source>
</evidence>
<dbReference type="SUPFAM" id="SSF54523">
    <property type="entry name" value="Pili subunits"/>
    <property type="match status" value="1"/>
</dbReference>
<dbReference type="RefSeq" id="WP_249315128.1">
    <property type="nucleotide sequence ID" value="NZ_JACRSR010000001.1"/>
</dbReference>
<dbReference type="Gene3D" id="3.30.700.10">
    <property type="entry name" value="Glycoprotein, Type 4 Pilin"/>
    <property type="match status" value="1"/>
</dbReference>
<dbReference type="Gene3D" id="2.160.20.110">
    <property type="match status" value="1"/>
</dbReference>
<reference evidence="2" key="1">
    <citation type="submission" date="2020-08" db="EMBL/GenBank/DDBJ databases">
        <title>Genome public.</title>
        <authorList>
            <person name="Liu C."/>
            <person name="Sun Q."/>
        </authorList>
    </citation>
    <scope>NUCLEOTIDE SEQUENCE</scope>
    <source>
        <strain evidence="2">NSJ-53</strain>
    </source>
</reference>
<dbReference type="AlphaFoldDB" id="A0A926HPU6"/>
<keyword evidence="1" id="KW-1133">Transmembrane helix</keyword>
<keyword evidence="1" id="KW-0472">Membrane</keyword>
<evidence type="ECO:0000256" key="1">
    <source>
        <dbReference type="SAM" id="Phobius"/>
    </source>
</evidence>
<dbReference type="Pfam" id="PF07963">
    <property type="entry name" value="N_methyl"/>
    <property type="match status" value="1"/>
</dbReference>
<sequence length="1209" mass="130276">MNVRRRQWNRGFTLVEAITVLVIIAIMAAVAIPVAANFIERSEQNARNETARSIFMASQSALTVLYGNGHTLTPDGTVDLAAVQPALAAEEVAQNNGNIGYLALRMDGSDRDFNALYRLIGPYIHDKIILNHAILIEYNTLNGNVLSAFYSDRTQSLGYGGADYNVLERTVDRLRSHRTGYYGVEGTGKAEPVREMGDVEVRLADYMGEEAGYNINGGSNYGLLTVECMLPESREDDYFYDITLKPQRGMEETLRVYEKKTEGALSVEEAGKNLNLDTALQMPFEQALPDGSSRRLAMYLETRGTREVLVLVLDGVYPGMSIRDNFPSIQPGSLVASFTASDGTHSKTASSQSCHAYFAGESETAEGTVYSVASVRHLNNIRYRAGAAFMQIQDIKVEDYAEKPILWEPIEDAASTVDSGFKGTYAGGDEAGKYAIYDLSVSGERAGLFLEISEGARVEWVKLNYTDGYKSAYAAADEALQNRYYIHGQSAAGAIAAVNRGEVVRCSVMEGRVAAGSEGLSGGIVGQNEKGTVEMCTAEKTAVEGQKAGGMAAENSGDILKCTVKGTVTAAEKGGLAGGITGENTENGRVKGSFVAADVTAEKAAGGVAGLSRGTLEYCEVGTASAEVDGEGRVIGVPYFGANEDQSGYNYKPDGGSLDNNIFAVRVTGSEGLAGGIAGEMNKGSMYYCVNAAAVTAGKGEAGGLAGKVGNGGTGIQLCYNAGDVLGAKTAGGIAAVNDGKIDGNYNTGLVNAKAVFNTDYGYGTYIFEQDPYPDALSGGIVGRNNNYLAHSYNAQYVGNIYGGAIGINEGVVEDCAFLNNMRNLTDLCLLDDGGTTGRVEGVTMMDSKTLRTHDFGGAMWKNEREGGVGPHEYIYPYFSPNSSECALSRDFHRTPYQPLLQDLAKVWIEEKEGDLLEVHFMTRVRSFELLLETDQGGILFPVDAPSLEKCERFAFTPGETVSPTKAWVGLDMADSEYTAICPGYSVQLSPRETDYLEGYRYEHVLLIRWPKTVQPGDEDLLPEGAASCQAFVYGYGESSASGKLPLAKSNVVKTEYTPGPVQPEDMVLVEQSGEKTAAVHFWVPQGKELTDMKFVIEYAKGKPETLPLSPKNLQNAYVTDDLNEAVQPGNAETINPEHGQAARYPFYQKANSAYEGYDEFVLVLLWDDIGNEGYNGLGKGEFRVIVEYTFTGGERAKYASPWFEGVQK</sequence>
<name>A0A926HPU6_9FIRM</name>
<dbReference type="EMBL" id="JACRSR010000001">
    <property type="protein sequence ID" value="MBC8531065.1"/>
    <property type="molecule type" value="Genomic_DNA"/>
</dbReference>
<dbReference type="InterPro" id="IPR045584">
    <property type="entry name" value="Pilin-like"/>
</dbReference>
<keyword evidence="3" id="KW-1185">Reference proteome</keyword>
<dbReference type="InterPro" id="IPR012902">
    <property type="entry name" value="N_methyl_site"/>
</dbReference>
<dbReference type="Proteomes" id="UP000623172">
    <property type="component" value="Unassembled WGS sequence"/>
</dbReference>
<comment type="caution">
    <text evidence="2">The sequence shown here is derived from an EMBL/GenBank/DDBJ whole genome shotgun (WGS) entry which is preliminary data.</text>
</comment>
<feature type="transmembrane region" description="Helical" evidence="1">
    <location>
        <begin position="12"/>
        <end position="36"/>
    </location>
</feature>
<proteinExistence type="predicted"/>